<dbReference type="Pfam" id="PF01381">
    <property type="entry name" value="HTH_3"/>
    <property type="match status" value="1"/>
</dbReference>
<proteinExistence type="predicted"/>
<comment type="caution">
    <text evidence="2">The sequence shown here is derived from an EMBL/GenBank/DDBJ whole genome shotgun (WGS) entry which is preliminary data.</text>
</comment>
<dbReference type="SMART" id="SM00530">
    <property type="entry name" value="HTH_XRE"/>
    <property type="match status" value="1"/>
</dbReference>
<sequence length="399" mass="45140">MTSASDRLKSTRKRRDLTQRELAEASGVSLSLLRKIEQGERETARLETWRKLASALRVPTMSLVTDHEEEGAVEGTAETWAGVRKALNAPSGLREELDEPPTIEGMTSALDAMIPLFVGDRFAELATVLPPLIRDADALGPEGRDLRVRLLQRVGWLMIQVRQFQDAEDALNRAKDETRDRLHATETVNHLCWMMLRMGRLDEARELATVWADDAEPVRISRATPTELSLWGWMLLRLSAACVRDNRPGEAEDALRLARAAAEAVGREYQIPQHLSGRTFGPLTVLMKTAENAQIIDRPDVVLRLGAKVERITKSKSKRLRVRPTSNNWNRHLLDLADSHAKTGNYGQAVEKLTDILRRSPEWMPNQRFARDIVRRVIEERRTLTPEMHDLATAVRLPI</sequence>
<dbReference type="EMBL" id="BAAABX010000018">
    <property type="protein sequence ID" value="GAA0397031.1"/>
    <property type="molecule type" value="Genomic_DNA"/>
</dbReference>
<evidence type="ECO:0000259" key="1">
    <source>
        <dbReference type="PROSITE" id="PS50943"/>
    </source>
</evidence>
<protein>
    <recommendedName>
        <fullName evidence="1">HTH cro/C1-type domain-containing protein</fullName>
    </recommendedName>
</protein>
<dbReference type="Gene3D" id="1.10.260.40">
    <property type="entry name" value="lambda repressor-like DNA-binding domains"/>
    <property type="match status" value="1"/>
</dbReference>
<gene>
    <name evidence="2" type="ORF">GCM10010357_17700</name>
</gene>
<dbReference type="PROSITE" id="PS50943">
    <property type="entry name" value="HTH_CROC1"/>
    <property type="match status" value="1"/>
</dbReference>
<name>A0ABN0YJB4_9ACTN</name>
<evidence type="ECO:0000313" key="2">
    <source>
        <dbReference type="EMBL" id="GAA0397031.1"/>
    </source>
</evidence>
<keyword evidence="3" id="KW-1185">Reference proteome</keyword>
<organism evidence="2 3">
    <name type="scientific">Streptomyces luteireticuli</name>
    <dbReference type="NCBI Taxonomy" id="173858"/>
    <lineage>
        <taxon>Bacteria</taxon>
        <taxon>Bacillati</taxon>
        <taxon>Actinomycetota</taxon>
        <taxon>Actinomycetes</taxon>
        <taxon>Kitasatosporales</taxon>
        <taxon>Streptomycetaceae</taxon>
        <taxon>Streptomyces</taxon>
    </lineage>
</organism>
<dbReference type="Gene3D" id="1.25.40.10">
    <property type="entry name" value="Tetratricopeptide repeat domain"/>
    <property type="match status" value="1"/>
</dbReference>
<dbReference type="InterPro" id="IPR011990">
    <property type="entry name" value="TPR-like_helical_dom_sf"/>
</dbReference>
<reference evidence="2 3" key="1">
    <citation type="journal article" date="2019" name="Int. J. Syst. Evol. Microbiol.">
        <title>The Global Catalogue of Microorganisms (GCM) 10K type strain sequencing project: providing services to taxonomists for standard genome sequencing and annotation.</title>
        <authorList>
            <consortium name="The Broad Institute Genomics Platform"/>
            <consortium name="The Broad Institute Genome Sequencing Center for Infectious Disease"/>
            <person name="Wu L."/>
            <person name="Ma J."/>
        </authorList>
    </citation>
    <scope>NUCLEOTIDE SEQUENCE [LARGE SCALE GENOMIC DNA]</scope>
    <source>
        <strain evidence="2 3">JCM 4788</strain>
    </source>
</reference>
<accession>A0ABN0YJB4</accession>
<dbReference type="InterPro" id="IPR010982">
    <property type="entry name" value="Lambda_DNA-bd_dom_sf"/>
</dbReference>
<dbReference type="SUPFAM" id="SSF48452">
    <property type="entry name" value="TPR-like"/>
    <property type="match status" value="1"/>
</dbReference>
<feature type="domain" description="HTH cro/C1-type" evidence="1">
    <location>
        <begin position="8"/>
        <end position="64"/>
    </location>
</feature>
<dbReference type="SUPFAM" id="SSF47413">
    <property type="entry name" value="lambda repressor-like DNA-binding domains"/>
    <property type="match status" value="1"/>
</dbReference>
<dbReference type="RefSeq" id="WP_344021766.1">
    <property type="nucleotide sequence ID" value="NZ_BAAABX010000018.1"/>
</dbReference>
<dbReference type="Proteomes" id="UP001500879">
    <property type="component" value="Unassembled WGS sequence"/>
</dbReference>
<dbReference type="InterPro" id="IPR001387">
    <property type="entry name" value="Cro/C1-type_HTH"/>
</dbReference>
<dbReference type="CDD" id="cd00093">
    <property type="entry name" value="HTH_XRE"/>
    <property type="match status" value="1"/>
</dbReference>
<evidence type="ECO:0000313" key="3">
    <source>
        <dbReference type="Proteomes" id="UP001500879"/>
    </source>
</evidence>